<evidence type="ECO:0000259" key="4">
    <source>
        <dbReference type="Pfam" id="PF24278"/>
    </source>
</evidence>
<keyword evidence="2" id="KW-0804">Transcription</keyword>
<keyword evidence="6" id="KW-1185">Reference proteome</keyword>
<accession>A0A1I6GQ55</accession>
<dbReference type="Pfam" id="PF24278">
    <property type="entry name" value="HVO_0513_N"/>
    <property type="match status" value="1"/>
</dbReference>
<dbReference type="PANTHER" id="PTHR34236:SF1">
    <property type="entry name" value="DIMETHYL SULFOXIDE REDUCTASE TRANSCRIPTIONAL ACTIVATOR"/>
    <property type="match status" value="1"/>
</dbReference>
<feature type="domain" description="HTH bat-type" evidence="3">
    <location>
        <begin position="176"/>
        <end position="227"/>
    </location>
</feature>
<evidence type="ECO:0000313" key="5">
    <source>
        <dbReference type="EMBL" id="SFR44372.1"/>
    </source>
</evidence>
<dbReference type="EMBL" id="FOYT01000001">
    <property type="protein sequence ID" value="SFR44372.1"/>
    <property type="molecule type" value="Genomic_DNA"/>
</dbReference>
<name>A0A1I6GQ55_9EURY</name>
<dbReference type="STRING" id="553469.SAMN04487947_1509"/>
<reference evidence="6" key="1">
    <citation type="submission" date="2016-10" db="EMBL/GenBank/DDBJ databases">
        <authorList>
            <person name="Varghese N."/>
            <person name="Submissions S."/>
        </authorList>
    </citation>
    <scope>NUCLEOTIDE SEQUENCE [LARGE SCALE GENOMIC DNA]</scope>
    <source>
        <strain evidence="6">CGMCC 1.7736</strain>
    </source>
</reference>
<evidence type="ECO:0000256" key="2">
    <source>
        <dbReference type="ARBA" id="ARBA00023163"/>
    </source>
</evidence>
<dbReference type="InterPro" id="IPR056493">
    <property type="entry name" value="HVO_0513_N"/>
</dbReference>
<proteinExistence type="predicted"/>
<sequence>MHVGFIRASVDRRAVKHLRLTVDVDEDRAPAFFELLADSPDVSEARLIDWSMAADEQSTLLYTIDGDPATFAARATETAGIDSVELSETVQRLTYVLVVMRPRETPLFAAVHRASEQTGVVVRKPIVYRDGAMSARVVGDAAALQRALEAAPDGVEVRIDEIGRLQNHADDPVAWLSDRQREAVVVALELGYYEQPRGATHEDVAAELDCAPSTASDHLQKAEANIVRAVMDEFGIDP</sequence>
<dbReference type="Proteomes" id="UP000198531">
    <property type="component" value="Unassembled WGS sequence"/>
</dbReference>
<evidence type="ECO:0000256" key="1">
    <source>
        <dbReference type="ARBA" id="ARBA00023015"/>
    </source>
</evidence>
<dbReference type="PANTHER" id="PTHR34236">
    <property type="entry name" value="DIMETHYL SULFOXIDE REDUCTASE TRANSCRIPTIONAL ACTIVATOR"/>
    <property type="match status" value="1"/>
</dbReference>
<keyword evidence="1" id="KW-0805">Transcription regulation</keyword>
<dbReference type="InterPro" id="IPR007050">
    <property type="entry name" value="HTH_bacterioopsin"/>
</dbReference>
<protein>
    <submittedName>
        <fullName evidence="5">HTH DNA binding domain-containing protein</fullName>
    </submittedName>
</protein>
<evidence type="ECO:0000259" key="3">
    <source>
        <dbReference type="Pfam" id="PF04967"/>
    </source>
</evidence>
<evidence type="ECO:0000313" key="6">
    <source>
        <dbReference type="Proteomes" id="UP000198531"/>
    </source>
</evidence>
<gene>
    <name evidence="5" type="ORF">SAMN04487947_1509</name>
</gene>
<dbReference type="AlphaFoldDB" id="A0A1I6GQ55"/>
<feature type="domain" description="HVO-0513-like N-terminal" evidence="4">
    <location>
        <begin position="34"/>
        <end position="164"/>
    </location>
</feature>
<dbReference type="Pfam" id="PF04967">
    <property type="entry name" value="HTH_10"/>
    <property type="match status" value="1"/>
</dbReference>
<organism evidence="5 6">
    <name type="scientific">Halogeometricum rufum</name>
    <dbReference type="NCBI Taxonomy" id="553469"/>
    <lineage>
        <taxon>Archaea</taxon>
        <taxon>Methanobacteriati</taxon>
        <taxon>Methanobacteriota</taxon>
        <taxon>Stenosarchaea group</taxon>
        <taxon>Halobacteria</taxon>
        <taxon>Halobacteriales</taxon>
        <taxon>Haloferacaceae</taxon>
        <taxon>Halogeometricum</taxon>
    </lineage>
</organism>